<sequence length="105" mass="11144">MAAATSCRQPRRTRAPGCALLLPPGLGGGERGWAPEVAPPFHSPPPSAQPHPPGRKRAGDRRPPCAPEVERAGYLEETRRDCSVQISPSAAVVFSHPVVGRIPHC</sequence>
<keyword evidence="3" id="KW-1185">Reference proteome</keyword>
<feature type="compositionally biased region" description="Low complexity" evidence="1">
    <location>
        <begin position="15"/>
        <end position="24"/>
    </location>
</feature>
<gene>
    <name evidence="2" type="ORF">PODLI_1B018710</name>
</gene>
<evidence type="ECO:0000313" key="2">
    <source>
        <dbReference type="EMBL" id="CAI5791066.1"/>
    </source>
</evidence>
<dbReference type="AlphaFoldDB" id="A0AA35PJB1"/>
<protein>
    <submittedName>
        <fullName evidence="2">Uncharacterized protein</fullName>
    </submittedName>
</protein>
<proteinExistence type="predicted"/>
<dbReference type="Proteomes" id="UP001178461">
    <property type="component" value="Chromosome 13"/>
</dbReference>
<evidence type="ECO:0000256" key="1">
    <source>
        <dbReference type="SAM" id="MobiDB-lite"/>
    </source>
</evidence>
<feature type="compositionally biased region" description="Pro residues" evidence="1">
    <location>
        <begin position="37"/>
        <end position="52"/>
    </location>
</feature>
<feature type="compositionally biased region" description="Basic and acidic residues" evidence="1">
    <location>
        <begin position="60"/>
        <end position="72"/>
    </location>
</feature>
<reference evidence="2" key="1">
    <citation type="submission" date="2022-12" db="EMBL/GenBank/DDBJ databases">
        <authorList>
            <person name="Alioto T."/>
            <person name="Alioto T."/>
            <person name="Gomez Garrido J."/>
        </authorList>
    </citation>
    <scope>NUCLEOTIDE SEQUENCE</scope>
</reference>
<dbReference type="EMBL" id="OX395138">
    <property type="protein sequence ID" value="CAI5791066.1"/>
    <property type="molecule type" value="Genomic_DNA"/>
</dbReference>
<name>A0AA35PJB1_9SAUR</name>
<feature type="region of interest" description="Disordered" evidence="1">
    <location>
        <begin position="1"/>
        <end position="72"/>
    </location>
</feature>
<organism evidence="2 3">
    <name type="scientific">Podarcis lilfordi</name>
    <name type="common">Lilford's wall lizard</name>
    <dbReference type="NCBI Taxonomy" id="74358"/>
    <lineage>
        <taxon>Eukaryota</taxon>
        <taxon>Metazoa</taxon>
        <taxon>Chordata</taxon>
        <taxon>Craniata</taxon>
        <taxon>Vertebrata</taxon>
        <taxon>Euteleostomi</taxon>
        <taxon>Lepidosauria</taxon>
        <taxon>Squamata</taxon>
        <taxon>Bifurcata</taxon>
        <taxon>Unidentata</taxon>
        <taxon>Episquamata</taxon>
        <taxon>Laterata</taxon>
        <taxon>Lacertibaenia</taxon>
        <taxon>Lacertidae</taxon>
        <taxon>Podarcis</taxon>
    </lineage>
</organism>
<evidence type="ECO:0000313" key="3">
    <source>
        <dbReference type="Proteomes" id="UP001178461"/>
    </source>
</evidence>
<accession>A0AA35PJB1</accession>